<gene>
    <name evidence="5" type="ORF">PRZ48_002851</name>
</gene>
<dbReference type="SUPFAM" id="SSF51735">
    <property type="entry name" value="NAD(P)-binding Rossmann-fold domains"/>
    <property type="match status" value="1"/>
</dbReference>
<comment type="caution">
    <text evidence="5">The sequence shown here is derived from an EMBL/GenBank/DDBJ whole genome shotgun (WGS) entry which is preliminary data.</text>
</comment>
<dbReference type="InterPro" id="IPR051609">
    <property type="entry name" value="NmrA/Isoflavone_reductase-like"/>
</dbReference>
<dbReference type="InterPro" id="IPR036291">
    <property type="entry name" value="NAD(P)-bd_dom_sf"/>
</dbReference>
<evidence type="ECO:0000313" key="5">
    <source>
        <dbReference type="EMBL" id="KAK4504888.1"/>
    </source>
</evidence>
<name>A0ABR0EUQ5_ZASCE</name>
<evidence type="ECO:0000256" key="3">
    <source>
        <dbReference type="ARBA" id="ARBA00023002"/>
    </source>
</evidence>
<dbReference type="EMBL" id="JAXOVC010000002">
    <property type="protein sequence ID" value="KAK4504888.1"/>
    <property type="molecule type" value="Genomic_DNA"/>
</dbReference>
<evidence type="ECO:0000256" key="1">
    <source>
        <dbReference type="ARBA" id="ARBA00005725"/>
    </source>
</evidence>
<dbReference type="PANTHER" id="PTHR47706:SF4">
    <property type="entry name" value="NMRA-LIKE DOMAIN-CONTAINING PROTEIN"/>
    <property type="match status" value="1"/>
</dbReference>
<proteinExistence type="inferred from homology"/>
<keyword evidence="6" id="KW-1185">Reference proteome</keyword>
<dbReference type="Gene3D" id="3.40.50.720">
    <property type="entry name" value="NAD(P)-binding Rossmann-like Domain"/>
    <property type="match status" value="1"/>
</dbReference>
<sequence length="328" mass="36292">MVTVALAGATTGFGLTILRTFLHLNTSYTHKLILLTRSPKPELSAKGIDVRPVDYASHEQLVQALNGVHTLLSFIGGSLEGLLDSQLALIEAAKVAEVKRWAPSEYAGNGYEGVDLYQPKAVVWEATQKSGLEYTRFGCGLFMSVLATGTPKPKTEVGEREGAKSGEEEALAGLRPWNFIVNVKAGTADFAGDGSGPTVLTDMRDVATFVWHALSLEKWSPDMGMRGDVKSFREIVQILERVQGRKFLTQDNSFEKLEKDAEDPSKRFYNQARMSLEKGWGMVGDDLNRAFPDVKPTTCEEFIEKWWGGVQLGEPAWEEMKSFSEEDF</sequence>
<dbReference type="Pfam" id="PF05368">
    <property type="entry name" value="NmrA"/>
    <property type="match status" value="1"/>
</dbReference>
<comment type="similarity">
    <text evidence="1">Belongs to the NmrA-type oxidoreductase family. Isoflavone reductase subfamily.</text>
</comment>
<protein>
    <recommendedName>
        <fullName evidence="4">NmrA-like domain-containing protein</fullName>
    </recommendedName>
</protein>
<keyword evidence="2" id="KW-0521">NADP</keyword>
<evidence type="ECO:0000313" key="6">
    <source>
        <dbReference type="Proteomes" id="UP001305779"/>
    </source>
</evidence>
<dbReference type="Gene3D" id="3.90.25.10">
    <property type="entry name" value="UDP-galactose 4-epimerase, domain 1"/>
    <property type="match status" value="1"/>
</dbReference>
<evidence type="ECO:0000256" key="2">
    <source>
        <dbReference type="ARBA" id="ARBA00022857"/>
    </source>
</evidence>
<dbReference type="PANTHER" id="PTHR47706">
    <property type="entry name" value="NMRA-LIKE FAMILY PROTEIN"/>
    <property type="match status" value="1"/>
</dbReference>
<feature type="domain" description="NmrA-like" evidence="4">
    <location>
        <begin position="3"/>
        <end position="303"/>
    </location>
</feature>
<dbReference type="InterPro" id="IPR008030">
    <property type="entry name" value="NmrA-like"/>
</dbReference>
<keyword evidence="3" id="KW-0560">Oxidoreductase</keyword>
<accession>A0ABR0EUQ5</accession>
<organism evidence="5 6">
    <name type="scientific">Zasmidium cellare</name>
    <name type="common">Wine cellar mold</name>
    <name type="synonym">Racodium cellare</name>
    <dbReference type="NCBI Taxonomy" id="395010"/>
    <lineage>
        <taxon>Eukaryota</taxon>
        <taxon>Fungi</taxon>
        <taxon>Dikarya</taxon>
        <taxon>Ascomycota</taxon>
        <taxon>Pezizomycotina</taxon>
        <taxon>Dothideomycetes</taxon>
        <taxon>Dothideomycetidae</taxon>
        <taxon>Mycosphaerellales</taxon>
        <taxon>Mycosphaerellaceae</taxon>
        <taxon>Zasmidium</taxon>
    </lineage>
</organism>
<evidence type="ECO:0000259" key="4">
    <source>
        <dbReference type="Pfam" id="PF05368"/>
    </source>
</evidence>
<dbReference type="Proteomes" id="UP001305779">
    <property type="component" value="Unassembled WGS sequence"/>
</dbReference>
<reference evidence="5 6" key="1">
    <citation type="journal article" date="2023" name="G3 (Bethesda)">
        <title>A chromosome-level genome assembly of Zasmidium syzygii isolated from banana leaves.</title>
        <authorList>
            <person name="van Westerhoven A.C."/>
            <person name="Mehrabi R."/>
            <person name="Talebi R."/>
            <person name="Steentjes M.B.F."/>
            <person name="Corcolon B."/>
            <person name="Chong P.A."/>
            <person name="Kema G.H.J."/>
            <person name="Seidl M.F."/>
        </authorList>
    </citation>
    <scope>NUCLEOTIDE SEQUENCE [LARGE SCALE GENOMIC DNA]</scope>
    <source>
        <strain evidence="5 6">P124</strain>
    </source>
</reference>